<comment type="caution">
    <text evidence="8">The sequence shown here is derived from an EMBL/GenBank/DDBJ whole genome shotgun (WGS) entry which is preliminary data.</text>
</comment>
<protein>
    <recommendedName>
        <fullName evidence="7">GtrA/DPMS transmembrane domain-containing protein</fullName>
    </recommendedName>
</protein>
<feature type="compositionally biased region" description="Acidic residues" evidence="5">
    <location>
        <begin position="167"/>
        <end position="183"/>
    </location>
</feature>
<keyword evidence="3 6" id="KW-1133">Transmembrane helix</keyword>
<feature type="transmembrane region" description="Helical" evidence="6">
    <location>
        <begin position="97"/>
        <end position="116"/>
    </location>
</feature>
<evidence type="ECO:0000256" key="4">
    <source>
        <dbReference type="ARBA" id="ARBA00023136"/>
    </source>
</evidence>
<organism evidence="8 9">
    <name type="scientific">Nonomuraea longispora</name>
    <dbReference type="NCBI Taxonomy" id="1848320"/>
    <lineage>
        <taxon>Bacteria</taxon>
        <taxon>Bacillati</taxon>
        <taxon>Actinomycetota</taxon>
        <taxon>Actinomycetes</taxon>
        <taxon>Streptosporangiales</taxon>
        <taxon>Streptosporangiaceae</taxon>
        <taxon>Nonomuraea</taxon>
    </lineage>
</organism>
<gene>
    <name evidence="8" type="ORF">E1267_08895</name>
</gene>
<feature type="transmembrane region" description="Helical" evidence="6">
    <location>
        <begin position="55"/>
        <end position="76"/>
    </location>
</feature>
<dbReference type="Pfam" id="PF04138">
    <property type="entry name" value="GtrA_DPMS_TM"/>
    <property type="match status" value="1"/>
</dbReference>
<evidence type="ECO:0000256" key="3">
    <source>
        <dbReference type="ARBA" id="ARBA00022989"/>
    </source>
</evidence>
<evidence type="ECO:0000313" key="9">
    <source>
        <dbReference type="Proteomes" id="UP000295157"/>
    </source>
</evidence>
<evidence type="ECO:0000256" key="6">
    <source>
        <dbReference type="SAM" id="Phobius"/>
    </source>
</evidence>
<keyword evidence="2 6" id="KW-0812">Transmembrane</keyword>
<dbReference type="OrthoDB" id="5185562at2"/>
<evidence type="ECO:0000256" key="1">
    <source>
        <dbReference type="ARBA" id="ARBA00004141"/>
    </source>
</evidence>
<evidence type="ECO:0000256" key="2">
    <source>
        <dbReference type="ARBA" id="ARBA00022692"/>
    </source>
</evidence>
<comment type="subcellular location">
    <subcellularLocation>
        <location evidence="1">Membrane</location>
        <topology evidence="1">Multi-pass membrane protein</topology>
    </subcellularLocation>
</comment>
<dbReference type="AlphaFoldDB" id="A0A4R4NHY4"/>
<evidence type="ECO:0000256" key="5">
    <source>
        <dbReference type="SAM" id="MobiDB-lite"/>
    </source>
</evidence>
<dbReference type="GO" id="GO:0016020">
    <property type="term" value="C:membrane"/>
    <property type="evidence" value="ECO:0007669"/>
    <property type="project" value="UniProtKB-SubCell"/>
</dbReference>
<feature type="transmembrane region" description="Helical" evidence="6">
    <location>
        <begin position="128"/>
        <end position="151"/>
    </location>
</feature>
<feature type="region of interest" description="Disordered" evidence="5">
    <location>
        <begin position="164"/>
        <end position="206"/>
    </location>
</feature>
<sequence>MCSACLTTGSARPVIDLRGFLRGTLPRIFTRYTLGSVAAAVVSEVTLLVSYGQGLLGAQAAAVAAWALGAVTNYVLARRWAWQRRGRPRVLRELLPFWVTSVTGLLLTTWATGVAHDVGPRLFATDGARVLFVGAVFLGVYGVLFLAKFCFFHYFVFADPRAGSAGEADDDEEADPGDADGPEAMDGPDGAAPRRSRSQVPSTTRK</sequence>
<feature type="compositionally biased region" description="Low complexity" evidence="5">
    <location>
        <begin position="184"/>
        <end position="193"/>
    </location>
</feature>
<evidence type="ECO:0000313" key="8">
    <source>
        <dbReference type="EMBL" id="TDC08948.1"/>
    </source>
</evidence>
<dbReference type="InterPro" id="IPR007267">
    <property type="entry name" value="GtrA_DPMS_TM"/>
</dbReference>
<name>A0A4R4NHY4_9ACTN</name>
<keyword evidence="4 6" id="KW-0472">Membrane</keyword>
<dbReference type="EMBL" id="SMJZ01000022">
    <property type="protein sequence ID" value="TDC08948.1"/>
    <property type="molecule type" value="Genomic_DNA"/>
</dbReference>
<feature type="transmembrane region" description="Helical" evidence="6">
    <location>
        <begin position="28"/>
        <end position="49"/>
    </location>
</feature>
<evidence type="ECO:0000259" key="7">
    <source>
        <dbReference type="Pfam" id="PF04138"/>
    </source>
</evidence>
<proteinExistence type="predicted"/>
<accession>A0A4R4NHY4</accession>
<reference evidence="8 9" key="1">
    <citation type="submission" date="2019-02" db="EMBL/GenBank/DDBJ databases">
        <title>Draft genome sequences of novel Actinobacteria.</title>
        <authorList>
            <person name="Sahin N."/>
            <person name="Ay H."/>
            <person name="Saygin H."/>
        </authorList>
    </citation>
    <scope>NUCLEOTIDE SEQUENCE [LARGE SCALE GENOMIC DNA]</scope>
    <source>
        <strain evidence="8 9">KC201</strain>
    </source>
</reference>
<dbReference type="GO" id="GO:0000271">
    <property type="term" value="P:polysaccharide biosynthetic process"/>
    <property type="evidence" value="ECO:0007669"/>
    <property type="project" value="InterPro"/>
</dbReference>
<feature type="domain" description="GtrA/DPMS transmembrane" evidence="7">
    <location>
        <begin position="31"/>
        <end position="157"/>
    </location>
</feature>
<dbReference type="Proteomes" id="UP000295157">
    <property type="component" value="Unassembled WGS sequence"/>
</dbReference>
<keyword evidence="9" id="KW-1185">Reference proteome</keyword>